<evidence type="ECO:0000313" key="2">
    <source>
        <dbReference type="Proteomes" id="UP000326725"/>
    </source>
</evidence>
<dbReference type="AlphaFoldDB" id="A0A5K1I549"/>
<accession>A0A5K1I549</accession>
<dbReference type="Proteomes" id="UP000326725">
    <property type="component" value="Unassembled WGS sequence"/>
</dbReference>
<proteinExistence type="predicted"/>
<sequence>MDGIGSAQGGVHSASPAACRRNSLERFVHLR</sequence>
<reference evidence="1 2" key="1">
    <citation type="submission" date="2019-09" db="EMBL/GenBank/DDBJ databases">
        <authorList>
            <person name="Criscuolo A."/>
        </authorList>
    </citation>
    <scope>NUCLEOTIDE SEQUENCE [LARGE SCALE GENOMIC DNA]</scope>
    <source>
        <strain evidence="2">3(2)</strain>
    </source>
</reference>
<name>A0A5K1I549_9GAMM</name>
<organism evidence="1 2">
    <name type="scientific">Halomonas lysinitropha</name>
    <dbReference type="NCBI Taxonomy" id="2607506"/>
    <lineage>
        <taxon>Bacteria</taxon>
        <taxon>Pseudomonadati</taxon>
        <taxon>Pseudomonadota</taxon>
        <taxon>Gammaproteobacteria</taxon>
        <taxon>Oceanospirillales</taxon>
        <taxon>Halomonadaceae</taxon>
        <taxon>Halomonas</taxon>
    </lineage>
</organism>
<keyword evidence="2" id="KW-1185">Reference proteome</keyword>
<evidence type="ECO:0000313" key="1">
    <source>
        <dbReference type="EMBL" id="VVZ96704.1"/>
    </source>
</evidence>
<dbReference type="EMBL" id="CABVOU010000039">
    <property type="protein sequence ID" value="VVZ96704.1"/>
    <property type="molecule type" value="Genomic_DNA"/>
</dbReference>
<protein>
    <submittedName>
        <fullName evidence="1">Uncharacterized protein</fullName>
    </submittedName>
</protein>
<gene>
    <name evidence="1" type="ORF">HALO32_02811</name>
</gene>